<evidence type="ECO:0000313" key="2">
    <source>
        <dbReference type="EMBL" id="KAK2105438.1"/>
    </source>
</evidence>
<organism evidence="2 3">
    <name type="scientific">Saguinus oedipus</name>
    <name type="common">Cotton-top tamarin</name>
    <name type="synonym">Oedipomidas oedipus</name>
    <dbReference type="NCBI Taxonomy" id="9490"/>
    <lineage>
        <taxon>Eukaryota</taxon>
        <taxon>Metazoa</taxon>
        <taxon>Chordata</taxon>
        <taxon>Craniata</taxon>
        <taxon>Vertebrata</taxon>
        <taxon>Euteleostomi</taxon>
        <taxon>Mammalia</taxon>
        <taxon>Eutheria</taxon>
        <taxon>Euarchontoglires</taxon>
        <taxon>Primates</taxon>
        <taxon>Haplorrhini</taxon>
        <taxon>Platyrrhini</taxon>
        <taxon>Cebidae</taxon>
        <taxon>Callitrichinae</taxon>
        <taxon>Saguinus</taxon>
    </lineage>
</organism>
<comment type="caution">
    <text evidence="2">The sequence shown here is derived from an EMBL/GenBank/DDBJ whole genome shotgun (WGS) entry which is preliminary data.</text>
</comment>
<feature type="region of interest" description="Disordered" evidence="1">
    <location>
        <begin position="234"/>
        <end position="255"/>
    </location>
</feature>
<proteinExistence type="predicted"/>
<dbReference type="EMBL" id="JASSZA010000007">
    <property type="protein sequence ID" value="KAK2105438.1"/>
    <property type="molecule type" value="Genomic_DNA"/>
</dbReference>
<reference evidence="2 3" key="1">
    <citation type="submission" date="2023-05" db="EMBL/GenBank/DDBJ databases">
        <title>B98-5 Cell Line De Novo Hybrid Assembly: An Optical Mapping Approach.</title>
        <authorList>
            <person name="Kananen K."/>
            <person name="Auerbach J.A."/>
            <person name="Kautto E."/>
            <person name="Blachly J.S."/>
        </authorList>
    </citation>
    <scope>NUCLEOTIDE SEQUENCE [LARGE SCALE GENOMIC DNA]</scope>
    <source>
        <strain evidence="2">B95-8</strain>
        <tissue evidence="2">Cell line</tissue>
    </source>
</reference>
<keyword evidence="3" id="KW-1185">Reference proteome</keyword>
<dbReference type="Proteomes" id="UP001266305">
    <property type="component" value="Unassembled WGS sequence"/>
</dbReference>
<evidence type="ECO:0000313" key="3">
    <source>
        <dbReference type="Proteomes" id="UP001266305"/>
    </source>
</evidence>
<name>A0ABQ9V7V4_SAGOE</name>
<gene>
    <name evidence="2" type="ORF">P7K49_014952</name>
</gene>
<protein>
    <submittedName>
        <fullName evidence="2">Uncharacterized protein</fullName>
    </submittedName>
</protein>
<sequence length="255" mass="27963">MEQGVMEPICAHQNRCDGTHLCTSEQVRWNPSVHIRTGAMEPICAHQNRCDGTHLCTSEQVRWNPSVHIRTGAMEPICAHQNRCDGTHLCTSEQVRWNPSVHIRTGAMEPICAHQNRCDGTHLCTSEQAPAAATLQAPDRAGLSEQPPLEMCVQDLGATVHLRLQDRASTGHHLSIQGLQFSPGLLPQRKASQVMKTKENQAAALGYTLTFWGGNQKLSHPGVRRIRQITLSAVGNPRGKPGEANVLSKLTSDSR</sequence>
<evidence type="ECO:0000256" key="1">
    <source>
        <dbReference type="SAM" id="MobiDB-lite"/>
    </source>
</evidence>
<accession>A0ABQ9V7V4</accession>